<dbReference type="GO" id="GO:1905515">
    <property type="term" value="P:non-motile cilium assembly"/>
    <property type="evidence" value="ECO:0007669"/>
    <property type="project" value="TreeGrafter"/>
</dbReference>
<dbReference type="InterPro" id="IPR019184">
    <property type="entry name" value="Uncharacterised_TM-17"/>
</dbReference>
<keyword evidence="2 5" id="KW-0812">Transmembrane</keyword>
<sequence length="165" mass="19256">MFLTVTDPSRIALQILLHVNIHYTILWFILEILLYIFKYYNLPYAMNAFGTEMAIIFMLCLNEYIRQFFGMKGNLRLNNVFLIISILYGFFSIIGFIFFLVLQSYAQRVEIILSSIGLALITVEILLSIITIILNKRLMPVLSDSEKLVRLNKARKQFESSIKNE</sequence>
<reference evidence="6" key="1">
    <citation type="submission" date="2021-02" db="EMBL/GenBank/DDBJ databases">
        <authorList>
            <person name="Nowell W R."/>
        </authorList>
    </citation>
    <scope>NUCLEOTIDE SEQUENCE</scope>
</reference>
<evidence type="ECO:0000313" key="9">
    <source>
        <dbReference type="EMBL" id="CAF4201883.1"/>
    </source>
</evidence>
<accession>A0A815L486</accession>
<feature type="transmembrane region" description="Helical" evidence="5">
    <location>
        <begin position="81"/>
        <end position="105"/>
    </location>
</feature>
<comment type="caution">
    <text evidence="6">The sequence shown here is derived from an EMBL/GenBank/DDBJ whole genome shotgun (WGS) entry which is preliminary data.</text>
</comment>
<evidence type="ECO:0000313" key="10">
    <source>
        <dbReference type="Proteomes" id="UP000663855"/>
    </source>
</evidence>
<evidence type="ECO:0000313" key="7">
    <source>
        <dbReference type="EMBL" id="CAF2042162.1"/>
    </source>
</evidence>
<dbReference type="EMBL" id="CAJOBH010017810">
    <property type="protein sequence ID" value="CAF4201883.1"/>
    <property type="molecule type" value="Genomic_DNA"/>
</dbReference>
<name>A0A815L486_9BILA</name>
<comment type="subcellular location">
    <subcellularLocation>
        <location evidence="1">Membrane</location>
        <topology evidence="1">Multi-pass membrane protein</topology>
    </subcellularLocation>
</comment>
<evidence type="ECO:0000256" key="1">
    <source>
        <dbReference type="ARBA" id="ARBA00004141"/>
    </source>
</evidence>
<feature type="transmembrane region" description="Helical" evidence="5">
    <location>
        <begin position="12"/>
        <end position="36"/>
    </location>
</feature>
<evidence type="ECO:0000256" key="5">
    <source>
        <dbReference type="SAM" id="Phobius"/>
    </source>
</evidence>
<dbReference type="PANTHER" id="PTHR13531">
    <property type="entry name" value="GEO07735P1-RELATED-RELATED"/>
    <property type="match status" value="1"/>
</dbReference>
<gene>
    <name evidence="9" type="ORF">BYL167_LOCUS23681</name>
    <name evidence="6" type="ORF">CJN711_LOCUS22172</name>
    <name evidence="7" type="ORF">MBJ925_LOCUS11571</name>
    <name evidence="8" type="ORF">SMN809_LOCUS15298</name>
</gene>
<dbReference type="Proteomes" id="UP000663824">
    <property type="component" value="Unassembled WGS sequence"/>
</dbReference>
<dbReference type="GO" id="GO:0035869">
    <property type="term" value="C:ciliary transition zone"/>
    <property type="evidence" value="ECO:0007669"/>
    <property type="project" value="TreeGrafter"/>
</dbReference>
<dbReference type="PANTHER" id="PTHR13531:SF0">
    <property type="entry name" value="GEO07735P1-RELATED"/>
    <property type="match status" value="1"/>
</dbReference>
<dbReference type="EMBL" id="CAJNRE010005119">
    <property type="protein sequence ID" value="CAF2042162.1"/>
    <property type="molecule type" value="Genomic_DNA"/>
</dbReference>
<evidence type="ECO:0000256" key="2">
    <source>
        <dbReference type="ARBA" id="ARBA00022692"/>
    </source>
</evidence>
<dbReference type="GO" id="GO:0016020">
    <property type="term" value="C:membrane"/>
    <property type="evidence" value="ECO:0007669"/>
    <property type="project" value="UniProtKB-SubCell"/>
</dbReference>
<feature type="transmembrane region" description="Helical" evidence="5">
    <location>
        <begin position="111"/>
        <end position="134"/>
    </location>
</feature>
<organism evidence="6 10">
    <name type="scientific">Rotaria magnacalcarata</name>
    <dbReference type="NCBI Taxonomy" id="392030"/>
    <lineage>
        <taxon>Eukaryota</taxon>
        <taxon>Metazoa</taxon>
        <taxon>Spiralia</taxon>
        <taxon>Gnathifera</taxon>
        <taxon>Rotifera</taxon>
        <taxon>Eurotatoria</taxon>
        <taxon>Bdelloidea</taxon>
        <taxon>Philodinida</taxon>
        <taxon>Philodinidae</taxon>
        <taxon>Rotaria</taxon>
    </lineage>
</organism>
<evidence type="ECO:0000256" key="3">
    <source>
        <dbReference type="ARBA" id="ARBA00022989"/>
    </source>
</evidence>
<keyword evidence="3 5" id="KW-1133">Transmembrane helix</keyword>
<dbReference type="Proteomes" id="UP000676336">
    <property type="component" value="Unassembled WGS sequence"/>
</dbReference>
<protein>
    <submittedName>
        <fullName evidence="6">Uncharacterized protein</fullName>
    </submittedName>
</protein>
<dbReference type="Proteomes" id="UP000663855">
    <property type="component" value="Unassembled WGS sequence"/>
</dbReference>
<dbReference type="EMBL" id="CAJNOV010010415">
    <property type="protein sequence ID" value="CAF1404952.1"/>
    <property type="molecule type" value="Genomic_DNA"/>
</dbReference>
<feature type="transmembrane region" description="Helical" evidence="5">
    <location>
        <begin position="42"/>
        <end position="61"/>
    </location>
</feature>
<evidence type="ECO:0000313" key="8">
    <source>
        <dbReference type="EMBL" id="CAF4062955.1"/>
    </source>
</evidence>
<dbReference type="Proteomes" id="UP000681967">
    <property type="component" value="Unassembled WGS sequence"/>
</dbReference>
<dbReference type="Pfam" id="PF09799">
    <property type="entry name" value="Transmemb_17"/>
    <property type="match status" value="1"/>
</dbReference>
<dbReference type="AlphaFoldDB" id="A0A815L486"/>
<proteinExistence type="predicted"/>
<dbReference type="EMBL" id="CAJOBI010006540">
    <property type="protein sequence ID" value="CAF4062955.1"/>
    <property type="molecule type" value="Genomic_DNA"/>
</dbReference>
<evidence type="ECO:0000313" key="6">
    <source>
        <dbReference type="EMBL" id="CAF1404952.1"/>
    </source>
</evidence>
<evidence type="ECO:0000256" key="4">
    <source>
        <dbReference type="ARBA" id="ARBA00023136"/>
    </source>
</evidence>
<keyword evidence="4 5" id="KW-0472">Membrane</keyword>